<evidence type="ECO:0000313" key="3">
    <source>
        <dbReference type="Proteomes" id="UP001516464"/>
    </source>
</evidence>
<evidence type="ECO:0000313" key="2">
    <source>
        <dbReference type="EMBL" id="KAF7683276.1"/>
    </source>
</evidence>
<gene>
    <name evidence="2" type="ORF">TCON_1514</name>
</gene>
<sequence length="124" mass="14558">MNFVVKELMLSISKIFNINQCKRIFHTKVLVNSKNKLNVLLINLNQPSMNNKEITNERLIIFIASLFIIPLSLLFLFKHILYIGDAVSYMSSVTTFFIILGMIIGFIMRIEDEQYMHRKEDKKD</sequence>
<evidence type="ECO:0000256" key="1">
    <source>
        <dbReference type="SAM" id="Phobius"/>
    </source>
</evidence>
<proteinExistence type="predicted"/>
<reference evidence="2 3" key="1">
    <citation type="submission" date="2019-01" db="EMBL/GenBank/DDBJ databases">
        <title>Genomes sequencing and comparative genomics of infectious freshwater microsporidia, Cucumispora dikerogammari and Thelohania contejeani.</title>
        <authorList>
            <person name="Cormier A."/>
            <person name="Giraud I."/>
            <person name="Wattier R."/>
            <person name="Teixeira M."/>
            <person name="Grandjean F."/>
            <person name="Rigaud T."/>
            <person name="Cordaux R."/>
        </authorList>
    </citation>
    <scope>NUCLEOTIDE SEQUENCE [LARGE SCALE GENOMIC DNA]</scope>
    <source>
        <strain evidence="2">T1</strain>
        <tissue evidence="2">Spores</tissue>
    </source>
</reference>
<comment type="caution">
    <text evidence="2">The sequence shown here is derived from an EMBL/GenBank/DDBJ whole genome shotgun (WGS) entry which is preliminary data.</text>
</comment>
<organism evidence="2 3">
    <name type="scientific">Astathelohania contejeani</name>
    <dbReference type="NCBI Taxonomy" id="164912"/>
    <lineage>
        <taxon>Eukaryota</taxon>
        <taxon>Fungi</taxon>
        <taxon>Fungi incertae sedis</taxon>
        <taxon>Microsporidia</taxon>
        <taxon>Astathelohaniidae</taxon>
        <taxon>Astathelohania</taxon>
    </lineage>
</organism>
<keyword evidence="3" id="KW-1185">Reference proteome</keyword>
<keyword evidence="1" id="KW-0472">Membrane</keyword>
<keyword evidence="1" id="KW-0812">Transmembrane</keyword>
<feature type="transmembrane region" description="Helical" evidence="1">
    <location>
        <begin position="59"/>
        <end position="77"/>
    </location>
</feature>
<protein>
    <submittedName>
        <fullName evidence="2">Uncharacterized protein</fullName>
    </submittedName>
</protein>
<dbReference type="EMBL" id="SBIQ01000106">
    <property type="protein sequence ID" value="KAF7683276.1"/>
    <property type="molecule type" value="Genomic_DNA"/>
</dbReference>
<name>A0ABQ7HYN1_9MICR</name>
<dbReference type="Proteomes" id="UP001516464">
    <property type="component" value="Unassembled WGS sequence"/>
</dbReference>
<keyword evidence="1" id="KW-1133">Transmembrane helix</keyword>
<accession>A0ABQ7HYN1</accession>
<feature type="transmembrane region" description="Helical" evidence="1">
    <location>
        <begin position="89"/>
        <end position="110"/>
    </location>
</feature>